<dbReference type="InterPro" id="IPR039610">
    <property type="entry name" value="VQ29"/>
</dbReference>
<dbReference type="PANTHER" id="PTHR34794:SF1">
    <property type="entry name" value="OS10G0101800 PROTEIN"/>
    <property type="match status" value="1"/>
</dbReference>
<gene>
    <name evidence="3" type="ORF">BUALT_Bualt04G0098900</name>
</gene>
<evidence type="ECO:0000313" key="4">
    <source>
        <dbReference type="Proteomes" id="UP000826271"/>
    </source>
</evidence>
<protein>
    <recommendedName>
        <fullName evidence="2">VQ domain-containing protein</fullName>
    </recommendedName>
</protein>
<accession>A0AAV6XPQ5</accession>
<keyword evidence="4" id="KW-1185">Reference proteome</keyword>
<dbReference type="AlphaFoldDB" id="A0AAV6XPQ5"/>
<dbReference type="EMBL" id="WHWC01000004">
    <property type="protein sequence ID" value="KAG8384253.1"/>
    <property type="molecule type" value="Genomic_DNA"/>
</dbReference>
<dbReference type="InterPro" id="IPR008889">
    <property type="entry name" value="VQ"/>
</dbReference>
<comment type="caution">
    <text evidence="3">The sequence shown here is derived from an EMBL/GenBank/DDBJ whole genome shotgun (WGS) entry which is preliminary data.</text>
</comment>
<feature type="domain" description="VQ" evidence="2">
    <location>
        <begin position="71"/>
        <end position="94"/>
    </location>
</feature>
<evidence type="ECO:0000313" key="3">
    <source>
        <dbReference type="EMBL" id="KAG8384253.1"/>
    </source>
</evidence>
<sequence>MDSYNSYTNISASSSSNSSYLYSSTQFPYQYQQEEKARRPPPSFRAALHSVRKPPAKNIIMKKPIAPMPPTPPKIYKVNPADFRDVVQKLTGATEYLPTRLREVAPPPLSLYPAHRQPFVHPSSMMPFSGNSSAGFLAETQEEKPLKSFESTFGGLSPLGFSLSPSSLAWCSSILFSPGTLSSFETSAVL</sequence>
<dbReference type="Pfam" id="PF05678">
    <property type="entry name" value="VQ"/>
    <property type="match status" value="1"/>
</dbReference>
<feature type="region of interest" description="Disordered" evidence="1">
    <location>
        <begin position="1"/>
        <end position="20"/>
    </location>
</feature>
<organism evidence="3 4">
    <name type="scientific">Buddleja alternifolia</name>
    <dbReference type="NCBI Taxonomy" id="168488"/>
    <lineage>
        <taxon>Eukaryota</taxon>
        <taxon>Viridiplantae</taxon>
        <taxon>Streptophyta</taxon>
        <taxon>Embryophyta</taxon>
        <taxon>Tracheophyta</taxon>
        <taxon>Spermatophyta</taxon>
        <taxon>Magnoliopsida</taxon>
        <taxon>eudicotyledons</taxon>
        <taxon>Gunneridae</taxon>
        <taxon>Pentapetalae</taxon>
        <taxon>asterids</taxon>
        <taxon>lamiids</taxon>
        <taxon>Lamiales</taxon>
        <taxon>Scrophulariaceae</taxon>
        <taxon>Buddlejeae</taxon>
        <taxon>Buddleja</taxon>
    </lineage>
</organism>
<evidence type="ECO:0000256" key="1">
    <source>
        <dbReference type="SAM" id="MobiDB-lite"/>
    </source>
</evidence>
<dbReference type="PANTHER" id="PTHR34794">
    <property type="entry name" value="EXPRESSED PROTEIN"/>
    <property type="match status" value="1"/>
</dbReference>
<name>A0AAV6XPQ5_9LAMI</name>
<reference evidence="3" key="1">
    <citation type="submission" date="2019-10" db="EMBL/GenBank/DDBJ databases">
        <authorList>
            <person name="Zhang R."/>
            <person name="Pan Y."/>
            <person name="Wang J."/>
            <person name="Ma R."/>
            <person name="Yu S."/>
        </authorList>
    </citation>
    <scope>NUCLEOTIDE SEQUENCE</scope>
    <source>
        <strain evidence="3">LA-IB0</strain>
        <tissue evidence="3">Leaf</tissue>
    </source>
</reference>
<evidence type="ECO:0000259" key="2">
    <source>
        <dbReference type="Pfam" id="PF05678"/>
    </source>
</evidence>
<dbReference type="Proteomes" id="UP000826271">
    <property type="component" value="Unassembled WGS sequence"/>
</dbReference>
<proteinExistence type="predicted"/>